<evidence type="ECO:0000256" key="1">
    <source>
        <dbReference type="ARBA" id="ARBA00004651"/>
    </source>
</evidence>
<keyword evidence="7 9" id="KW-0472">Membrane</keyword>
<evidence type="ECO:0000259" key="10">
    <source>
        <dbReference type="Pfam" id="PF03553"/>
    </source>
</evidence>
<feature type="domain" description="Na+/H+ antiporter NhaC-like C-terminal" evidence="10">
    <location>
        <begin position="1"/>
        <end position="86"/>
    </location>
</feature>
<dbReference type="EMBL" id="VSSQ01130016">
    <property type="protein sequence ID" value="MPN57900.1"/>
    <property type="molecule type" value="Genomic_DNA"/>
</dbReference>
<name>A0A645J446_9ZZZZ</name>
<evidence type="ECO:0000313" key="11">
    <source>
        <dbReference type="EMBL" id="MPN57900.1"/>
    </source>
</evidence>
<dbReference type="Pfam" id="PF03553">
    <property type="entry name" value="Na_H_antiporter"/>
    <property type="match status" value="1"/>
</dbReference>
<dbReference type="GO" id="GO:0015297">
    <property type="term" value="F:antiporter activity"/>
    <property type="evidence" value="ECO:0007669"/>
    <property type="project" value="UniProtKB-KW"/>
</dbReference>
<proteinExistence type="inferred from homology"/>
<organism evidence="11">
    <name type="scientific">bioreactor metagenome</name>
    <dbReference type="NCBI Taxonomy" id="1076179"/>
    <lineage>
        <taxon>unclassified sequences</taxon>
        <taxon>metagenomes</taxon>
        <taxon>ecological metagenomes</taxon>
    </lineage>
</organism>
<accession>A0A645J446</accession>
<evidence type="ECO:0000256" key="3">
    <source>
        <dbReference type="ARBA" id="ARBA00022449"/>
    </source>
</evidence>
<feature type="transmembrane region" description="Helical" evidence="9">
    <location>
        <begin position="62"/>
        <end position="84"/>
    </location>
</feature>
<evidence type="ECO:0000256" key="6">
    <source>
        <dbReference type="ARBA" id="ARBA00022989"/>
    </source>
</evidence>
<keyword evidence="2" id="KW-0813">Transport</keyword>
<keyword evidence="3" id="KW-0050">Antiport</keyword>
<dbReference type="InterPro" id="IPR018461">
    <property type="entry name" value="Na/H_Antiport_NhaC-like_C"/>
</dbReference>
<dbReference type="PANTHER" id="PTHR33451">
    <property type="entry name" value="MALATE-2H(+)/NA(+)-LACTATE ANTIPORTER"/>
    <property type="match status" value="1"/>
</dbReference>
<gene>
    <name evidence="11" type="primary">mleN_21</name>
    <name evidence="11" type="ORF">SDC9_205596</name>
</gene>
<comment type="similarity">
    <text evidence="8">Belongs to the NhaC Na(+)/H(+) (TC 2.A.35) antiporter family.</text>
</comment>
<dbReference type="AlphaFoldDB" id="A0A645J446"/>
<comment type="subcellular location">
    <subcellularLocation>
        <location evidence="1">Cell membrane</location>
        <topology evidence="1">Multi-pass membrane protein</topology>
    </subcellularLocation>
</comment>
<comment type="caution">
    <text evidence="11">The sequence shown here is derived from an EMBL/GenBank/DDBJ whole genome shotgun (WGS) entry which is preliminary data.</text>
</comment>
<dbReference type="GO" id="GO:0005886">
    <property type="term" value="C:plasma membrane"/>
    <property type="evidence" value="ECO:0007669"/>
    <property type="project" value="UniProtKB-SubCell"/>
</dbReference>
<dbReference type="PANTHER" id="PTHR33451:SF3">
    <property type="entry name" value="MALATE-2H(+)_NA(+)-LACTATE ANTIPORTER"/>
    <property type="match status" value="1"/>
</dbReference>
<evidence type="ECO:0000256" key="2">
    <source>
        <dbReference type="ARBA" id="ARBA00022448"/>
    </source>
</evidence>
<evidence type="ECO:0000256" key="8">
    <source>
        <dbReference type="ARBA" id="ARBA00038435"/>
    </source>
</evidence>
<evidence type="ECO:0000256" key="5">
    <source>
        <dbReference type="ARBA" id="ARBA00022692"/>
    </source>
</evidence>
<reference evidence="11" key="1">
    <citation type="submission" date="2019-08" db="EMBL/GenBank/DDBJ databases">
        <authorList>
            <person name="Kucharzyk K."/>
            <person name="Murdoch R.W."/>
            <person name="Higgins S."/>
            <person name="Loffler F."/>
        </authorList>
    </citation>
    <scope>NUCLEOTIDE SEQUENCE</scope>
</reference>
<keyword evidence="6 9" id="KW-1133">Transmembrane helix</keyword>
<evidence type="ECO:0000256" key="7">
    <source>
        <dbReference type="ARBA" id="ARBA00023136"/>
    </source>
</evidence>
<keyword evidence="4" id="KW-1003">Cell membrane</keyword>
<dbReference type="InterPro" id="IPR052180">
    <property type="entry name" value="NhaC_Na-H+_Antiporter"/>
</dbReference>
<evidence type="ECO:0000256" key="4">
    <source>
        <dbReference type="ARBA" id="ARBA00022475"/>
    </source>
</evidence>
<keyword evidence="5 9" id="KW-0812">Transmembrane</keyword>
<protein>
    <submittedName>
        <fullName evidence="11">Malate-2H(+)/Na(+)-lactate antiporter</fullName>
    </submittedName>
</protein>
<evidence type="ECO:0000256" key="9">
    <source>
        <dbReference type="SAM" id="Phobius"/>
    </source>
</evidence>
<sequence length="106" mass="11571">MTASVYVSIILNTELYRESYASVGLDDVDLARTTLEGTAMLGGMVPWSNGALLVIATTGAAAWSYFPFCYGCWASMILLVMWGFMGKHLTKRKVIGDEAKPEPIEV</sequence>